<evidence type="ECO:0000256" key="1">
    <source>
        <dbReference type="SAM" id="MobiDB-lite"/>
    </source>
</evidence>
<proteinExistence type="predicted"/>
<protein>
    <submittedName>
        <fullName evidence="3">Uncharacterized protein</fullName>
    </submittedName>
</protein>
<gene>
    <name evidence="3" type="ORF">J6595_08875</name>
</gene>
<name>A0ABS4BG00_9HYPH</name>
<comment type="caution">
    <text evidence="3">The sequence shown here is derived from an EMBL/GenBank/DDBJ whole genome shotgun (WGS) entry which is preliminary data.</text>
</comment>
<dbReference type="RefSeq" id="WP_209594094.1">
    <property type="nucleotide sequence ID" value="NZ_JAGJCF010000004.1"/>
</dbReference>
<reference evidence="3 4" key="1">
    <citation type="submission" date="2021-04" db="EMBL/GenBank/DDBJ databases">
        <title>Whole genome sequence of Jiella sp. KSK16Y-1.</title>
        <authorList>
            <person name="Tuo L."/>
        </authorList>
    </citation>
    <scope>NUCLEOTIDE SEQUENCE [LARGE SCALE GENOMIC DNA]</scope>
    <source>
        <strain evidence="3 4">KSK16Y-1</strain>
    </source>
</reference>
<evidence type="ECO:0000313" key="4">
    <source>
        <dbReference type="Proteomes" id="UP000678276"/>
    </source>
</evidence>
<keyword evidence="2" id="KW-1133">Transmembrane helix</keyword>
<sequence length="88" mass="8807">MTNLNDENARQGRSGRPVLVVLIAALALCVIVFVGLQFFGASEPNSDLDGSGTAASEAAPAQNSAQSSDDTVVQPDAGGVTGTDNGSN</sequence>
<dbReference type="EMBL" id="JAGJCF010000004">
    <property type="protein sequence ID" value="MBP0615692.1"/>
    <property type="molecule type" value="Genomic_DNA"/>
</dbReference>
<keyword evidence="4" id="KW-1185">Reference proteome</keyword>
<accession>A0ABS4BG00</accession>
<evidence type="ECO:0000256" key="2">
    <source>
        <dbReference type="SAM" id="Phobius"/>
    </source>
</evidence>
<feature type="transmembrane region" description="Helical" evidence="2">
    <location>
        <begin position="18"/>
        <end position="39"/>
    </location>
</feature>
<evidence type="ECO:0000313" key="3">
    <source>
        <dbReference type="EMBL" id="MBP0615692.1"/>
    </source>
</evidence>
<dbReference type="Proteomes" id="UP000678276">
    <property type="component" value="Unassembled WGS sequence"/>
</dbReference>
<organism evidence="3 4">
    <name type="scientific">Jiella mangrovi</name>
    <dbReference type="NCBI Taxonomy" id="2821407"/>
    <lineage>
        <taxon>Bacteria</taxon>
        <taxon>Pseudomonadati</taxon>
        <taxon>Pseudomonadota</taxon>
        <taxon>Alphaproteobacteria</taxon>
        <taxon>Hyphomicrobiales</taxon>
        <taxon>Aurantimonadaceae</taxon>
        <taxon>Jiella</taxon>
    </lineage>
</organism>
<keyword evidence="2" id="KW-0472">Membrane</keyword>
<feature type="region of interest" description="Disordered" evidence="1">
    <location>
        <begin position="45"/>
        <end position="88"/>
    </location>
</feature>
<keyword evidence="2" id="KW-0812">Transmembrane</keyword>
<feature type="compositionally biased region" description="Low complexity" evidence="1">
    <location>
        <begin position="54"/>
        <end position="68"/>
    </location>
</feature>